<organism evidence="2 3">
    <name type="scientific">Brevundimonas basaltis</name>
    <dbReference type="NCBI Taxonomy" id="472166"/>
    <lineage>
        <taxon>Bacteria</taxon>
        <taxon>Pseudomonadati</taxon>
        <taxon>Pseudomonadota</taxon>
        <taxon>Alphaproteobacteria</taxon>
        <taxon>Caulobacterales</taxon>
        <taxon>Caulobacteraceae</taxon>
        <taxon>Brevundimonas</taxon>
    </lineage>
</organism>
<dbReference type="Proteomes" id="UP000566663">
    <property type="component" value="Unassembled WGS sequence"/>
</dbReference>
<gene>
    <name evidence="2" type="ORF">HNQ67_001454</name>
</gene>
<evidence type="ECO:0000313" key="2">
    <source>
        <dbReference type="EMBL" id="MBB5291940.1"/>
    </source>
</evidence>
<reference evidence="2 3" key="1">
    <citation type="submission" date="2020-08" db="EMBL/GenBank/DDBJ databases">
        <title>Genomic Encyclopedia of Type Strains, Phase IV (KMG-IV): sequencing the most valuable type-strain genomes for metagenomic binning, comparative biology and taxonomic classification.</title>
        <authorList>
            <person name="Goeker M."/>
        </authorList>
    </citation>
    <scope>NUCLEOTIDE SEQUENCE [LARGE SCALE GENOMIC DNA]</scope>
    <source>
        <strain evidence="2 3">DSM 25335</strain>
    </source>
</reference>
<comment type="caution">
    <text evidence="2">The sequence shown here is derived from an EMBL/GenBank/DDBJ whole genome shotgun (WGS) entry which is preliminary data.</text>
</comment>
<feature type="transmembrane region" description="Helical" evidence="1">
    <location>
        <begin position="100"/>
        <end position="128"/>
    </location>
</feature>
<feature type="transmembrane region" description="Helical" evidence="1">
    <location>
        <begin position="140"/>
        <end position="163"/>
    </location>
</feature>
<feature type="transmembrane region" description="Helical" evidence="1">
    <location>
        <begin position="20"/>
        <end position="46"/>
    </location>
</feature>
<proteinExistence type="predicted"/>
<keyword evidence="1" id="KW-1133">Transmembrane helix</keyword>
<sequence>MTRTGWSTVWRDLTGQSERWVRTLVLAVVVGRLSLVALGILILLAFGAGVTDQYSGMIDAVTAEWVFAGLVFAPLVESLAIRLVVWLLGRRWSVRVTAAACAVLSVPFHGLGPLSLAVAPFFALMAMIQHHWMERGQGWAGFWLITAIHAAANGIALLGAMWLGMSAR</sequence>
<dbReference type="AlphaFoldDB" id="A0A7W8HZN8"/>
<feature type="transmembrane region" description="Helical" evidence="1">
    <location>
        <begin position="66"/>
        <end position="88"/>
    </location>
</feature>
<accession>A0A7W8HZN8</accession>
<keyword evidence="3" id="KW-1185">Reference proteome</keyword>
<dbReference type="RefSeq" id="WP_183253824.1">
    <property type="nucleotide sequence ID" value="NZ_BAAAFF010000005.1"/>
</dbReference>
<name>A0A7W8HZN8_9CAUL</name>
<keyword evidence="1" id="KW-0472">Membrane</keyword>
<dbReference type="EMBL" id="JACHFZ010000002">
    <property type="protein sequence ID" value="MBB5291940.1"/>
    <property type="molecule type" value="Genomic_DNA"/>
</dbReference>
<keyword evidence="1" id="KW-0812">Transmembrane</keyword>
<evidence type="ECO:0008006" key="4">
    <source>
        <dbReference type="Google" id="ProtNLM"/>
    </source>
</evidence>
<evidence type="ECO:0000313" key="3">
    <source>
        <dbReference type="Proteomes" id="UP000566663"/>
    </source>
</evidence>
<protein>
    <recommendedName>
        <fullName evidence="4">CPBP family intramembrane metalloprotease</fullName>
    </recommendedName>
</protein>
<evidence type="ECO:0000256" key="1">
    <source>
        <dbReference type="SAM" id="Phobius"/>
    </source>
</evidence>